<proteinExistence type="predicted"/>
<keyword evidence="2" id="KW-1185">Reference proteome</keyword>
<reference evidence="1 2" key="1">
    <citation type="submission" date="2014-02" db="EMBL/GenBank/DDBJ databases">
        <title>The Genome Sequence of Trichophyton rubrum (morphotype soudanense) CBS 452.61.</title>
        <authorList>
            <consortium name="The Broad Institute Genomics Platform"/>
            <person name="Cuomo C.A."/>
            <person name="White T.C."/>
            <person name="Graser Y."/>
            <person name="Martinez-Rossi N."/>
            <person name="Heitman J."/>
            <person name="Young S.K."/>
            <person name="Zeng Q."/>
            <person name="Gargeya S."/>
            <person name="Abouelleil A."/>
            <person name="Alvarado L."/>
            <person name="Chapman S.B."/>
            <person name="Gainer-Dewar J."/>
            <person name="Goldberg J."/>
            <person name="Griggs A."/>
            <person name="Gujja S."/>
            <person name="Hansen M."/>
            <person name="Howarth C."/>
            <person name="Imamovic A."/>
            <person name="Larimer J."/>
            <person name="Martinez D."/>
            <person name="Murphy C."/>
            <person name="Pearson M.D."/>
            <person name="Persinoti G."/>
            <person name="Poon T."/>
            <person name="Priest M."/>
            <person name="Roberts A.D."/>
            <person name="Saif S."/>
            <person name="Shea T.D."/>
            <person name="Sykes S.N."/>
            <person name="Wortman J."/>
            <person name="Nusbaum C."/>
            <person name="Birren B."/>
        </authorList>
    </citation>
    <scope>NUCLEOTIDE SEQUENCE [LARGE SCALE GENOMIC DNA]</scope>
    <source>
        <strain evidence="1 2">CBS 452.61</strain>
    </source>
</reference>
<sequence length="169" mass="18863">MTPNHPRTKKKKKEKTSFIGCAAPILHEDPVTLWGWMPSYRSIVGSLAHEESSQNALVQLQLALHAYHLIMAALCRPICGGSVVLDRLRRFDYVFGPVIFAQHPGTKTQNIANQLLLFKHQATPRTHHSSFPSQGCASYVLSCMVLKHDLNIERCGELRESPLLPPASN</sequence>
<name>A0A022XZB3_TRISD</name>
<dbReference type="EMBL" id="KK208806">
    <property type="protein sequence ID" value="EZF75648.1"/>
    <property type="molecule type" value="Genomic_DNA"/>
</dbReference>
<protein>
    <submittedName>
        <fullName evidence="1">Uncharacterized protein</fullName>
    </submittedName>
</protein>
<dbReference type="AlphaFoldDB" id="A0A022XZB3"/>
<dbReference type="Proteomes" id="UP000023623">
    <property type="component" value="Unassembled WGS sequence"/>
</dbReference>
<accession>A0A022XZB3</accession>
<dbReference type="HOGENOM" id="CLU_134595_0_0_1"/>
<gene>
    <name evidence="1" type="ORF">H105_02842</name>
</gene>
<evidence type="ECO:0000313" key="1">
    <source>
        <dbReference type="EMBL" id="EZF75648.1"/>
    </source>
</evidence>
<organism evidence="1 2">
    <name type="scientific">Trichophyton soudanense CBS 452.61</name>
    <dbReference type="NCBI Taxonomy" id="1215331"/>
    <lineage>
        <taxon>Eukaryota</taxon>
        <taxon>Fungi</taxon>
        <taxon>Dikarya</taxon>
        <taxon>Ascomycota</taxon>
        <taxon>Pezizomycotina</taxon>
        <taxon>Eurotiomycetes</taxon>
        <taxon>Eurotiomycetidae</taxon>
        <taxon>Onygenales</taxon>
        <taxon>Arthrodermataceae</taxon>
        <taxon>Trichophyton</taxon>
    </lineage>
</organism>
<evidence type="ECO:0000313" key="2">
    <source>
        <dbReference type="Proteomes" id="UP000023623"/>
    </source>
</evidence>